<dbReference type="Proteomes" id="UP000037425">
    <property type="component" value="Unassembled WGS sequence"/>
</dbReference>
<feature type="region of interest" description="Disordered" evidence="1">
    <location>
        <begin position="178"/>
        <end position="227"/>
    </location>
</feature>
<dbReference type="RefSeq" id="WP_053251887.1">
    <property type="nucleotide sequence ID" value="NZ_LGAP01000026.1"/>
</dbReference>
<evidence type="ECO:0000313" key="3">
    <source>
        <dbReference type="Proteomes" id="UP000037425"/>
    </source>
</evidence>
<feature type="compositionally biased region" description="Low complexity" evidence="1">
    <location>
        <begin position="367"/>
        <end position="384"/>
    </location>
</feature>
<feature type="compositionally biased region" description="Basic and acidic residues" evidence="1">
    <location>
        <begin position="202"/>
        <end position="215"/>
    </location>
</feature>
<dbReference type="EMBL" id="LGAP01000026">
    <property type="protein sequence ID" value="KOF14487.1"/>
    <property type="molecule type" value="Genomic_DNA"/>
</dbReference>
<proteinExistence type="predicted"/>
<reference evidence="3" key="1">
    <citation type="submission" date="2015-07" db="EMBL/GenBank/DDBJ databases">
        <title>Whole genome sequence of an Ensifer adhaerens strain isolated from a cave pool in the Wind Cave National Park.</title>
        <authorList>
            <person name="Eng W.W.H."/>
            <person name="Gan H.M."/>
            <person name="Barton H.A."/>
            <person name="Savka M.A."/>
        </authorList>
    </citation>
    <scope>NUCLEOTIDE SEQUENCE [LARGE SCALE GENOMIC DNA]</scope>
    <source>
        <strain evidence="3">SD006</strain>
    </source>
</reference>
<feature type="region of interest" description="Disordered" evidence="1">
    <location>
        <begin position="239"/>
        <end position="445"/>
    </location>
</feature>
<sequence length="543" mass="56738">MLTPILTVRTATGLAEEANARPQPAAAPLTAAQRGEAIQKILDALTRHLAGREILSKETLVRLMEDLARILKFPPLPQEGGRDFVRRLVTFLEAMPMPERLALERQLGGRSLTLRVGILADLPAIRNGTAPVSTGAVLPSPSNPPLQPAIPLHLAAARAPVAGEVALLQTVLKKTFGVGSESDTSSLATEEADATLPTEDEATARRQASPEREGARTMPGRLPSLDGSEIEVLAAISNGEADPEATDPAAAAGKAPADEEENPPSHPAAAADDLDLPAKAREASAHSGAARTDAGTEAGGADEGQEPDGTYRPLPDGEDQLQNDRASTRSNESRTDRALSEVLKTMVRDTLGLPGEPAGADRPEVIAPELENAEANAAASQTEAEGGEPGRPNPLRPHDTTAGAELAALSVADDQTEQSGATSATAAQRPQKPADDPAMQQAIARLIENGLPREAIPFAMIPYPIAVEDGKSEAEKSERDEGRGEGGEEPQGDGEAAQGDGEAARDEANKDAQQTEDGKDDRGDELNAEPDVYELYRKLGGLG</sequence>
<evidence type="ECO:0000313" key="2">
    <source>
        <dbReference type="EMBL" id="KOF14487.1"/>
    </source>
</evidence>
<feature type="compositionally biased region" description="Acidic residues" evidence="1">
    <location>
        <begin position="190"/>
        <end position="201"/>
    </location>
</feature>
<accession>A0A0L8BIJ7</accession>
<gene>
    <name evidence="2" type="ORF">AC244_26980</name>
</gene>
<feature type="compositionally biased region" description="Basic and acidic residues" evidence="1">
    <location>
        <begin position="516"/>
        <end position="525"/>
    </location>
</feature>
<dbReference type="PATRIC" id="fig|106592.7.peg.4186"/>
<feature type="compositionally biased region" description="Polar residues" evidence="1">
    <location>
        <begin position="417"/>
        <end position="428"/>
    </location>
</feature>
<evidence type="ECO:0000256" key="1">
    <source>
        <dbReference type="SAM" id="MobiDB-lite"/>
    </source>
</evidence>
<comment type="caution">
    <text evidence="2">The sequence shown here is derived from an EMBL/GenBank/DDBJ whole genome shotgun (WGS) entry which is preliminary data.</text>
</comment>
<feature type="compositionally biased region" description="Low complexity" evidence="1">
    <location>
        <begin position="246"/>
        <end position="255"/>
    </location>
</feature>
<protein>
    <submittedName>
        <fullName evidence="2">Uncharacterized protein</fullName>
    </submittedName>
</protein>
<dbReference type="AlphaFoldDB" id="A0A0L8BIJ7"/>
<organism evidence="2 3">
    <name type="scientific">Ensifer adhaerens</name>
    <name type="common">Sinorhizobium morelense</name>
    <dbReference type="NCBI Taxonomy" id="106592"/>
    <lineage>
        <taxon>Bacteria</taxon>
        <taxon>Pseudomonadati</taxon>
        <taxon>Pseudomonadota</taxon>
        <taxon>Alphaproteobacteria</taxon>
        <taxon>Hyphomicrobiales</taxon>
        <taxon>Rhizobiaceae</taxon>
        <taxon>Sinorhizobium/Ensifer group</taxon>
        <taxon>Ensifer</taxon>
    </lineage>
</organism>
<dbReference type="OrthoDB" id="8283639at2"/>
<name>A0A0L8BIJ7_ENSAD</name>
<feature type="region of interest" description="Disordered" evidence="1">
    <location>
        <begin position="469"/>
        <end position="531"/>
    </location>
</feature>
<feature type="compositionally biased region" description="Basic and acidic residues" evidence="1">
    <location>
        <begin position="469"/>
        <end position="486"/>
    </location>
</feature>